<gene>
    <name evidence="1" type="ORF">RV045_07960</name>
</gene>
<name>A0ACC6P2F7_9BURK</name>
<dbReference type="EMBL" id="JAWDIE010000010">
    <property type="protein sequence ID" value="MEJ7138365.1"/>
    <property type="molecule type" value="Genomic_DNA"/>
</dbReference>
<dbReference type="Proteomes" id="UP001364695">
    <property type="component" value="Unassembled WGS sequence"/>
</dbReference>
<sequence>MQTLNHTQPDDSQEFRDTASGDALGTLSPNFGKQVEIGREFMSDFRDTFLALAQ</sequence>
<keyword evidence="2" id="KW-1185">Reference proteome</keyword>
<comment type="caution">
    <text evidence="1">The sequence shown here is derived from an EMBL/GenBank/DDBJ whole genome shotgun (WGS) entry which is preliminary data.</text>
</comment>
<organism evidence="1 2">
    <name type="scientific">Amphibiibacter pelophylacis</name>
    <dbReference type="NCBI Taxonomy" id="1799477"/>
    <lineage>
        <taxon>Bacteria</taxon>
        <taxon>Pseudomonadati</taxon>
        <taxon>Pseudomonadota</taxon>
        <taxon>Betaproteobacteria</taxon>
        <taxon>Burkholderiales</taxon>
        <taxon>Sphaerotilaceae</taxon>
        <taxon>Amphibiibacter</taxon>
    </lineage>
</organism>
<accession>A0ACC6P2F7</accession>
<proteinExistence type="predicted"/>
<reference evidence="1" key="1">
    <citation type="submission" date="2023-10" db="EMBL/GenBank/DDBJ databases">
        <title>Amphibacter perezi, gen. nov., sp. nov. a novel taxa of the family Comamonadaceae, class Betaproteobacteria isolated from the skin microbiota of Pelophylax perezi from different populations.</title>
        <authorList>
            <person name="Costa S."/>
            <person name="Proenca D.N."/>
            <person name="Lopes I."/>
            <person name="Morais P.V."/>
        </authorList>
    </citation>
    <scope>NUCLEOTIDE SEQUENCE</scope>
    <source>
        <strain evidence="1">SL12-8</strain>
    </source>
</reference>
<evidence type="ECO:0000313" key="2">
    <source>
        <dbReference type="Proteomes" id="UP001364695"/>
    </source>
</evidence>
<protein>
    <submittedName>
        <fullName evidence="1">Uncharacterized protein</fullName>
    </submittedName>
</protein>
<evidence type="ECO:0000313" key="1">
    <source>
        <dbReference type="EMBL" id="MEJ7138365.1"/>
    </source>
</evidence>